<evidence type="ECO:0000313" key="3">
    <source>
        <dbReference type="Proteomes" id="UP000054560"/>
    </source>
</evidence>
<gene>
    <name evidence="2" type="ORF">SARC_06136</name>
</gene>
<feature type="region of interest" description="Disordered" evidence="1">
    <location>
        <begin position="112"/>
        <end position="157"/>
    </location>
</feature>
<name>A0A0L0FYA8_9EUKA</name>
<proteinExistence type="predicted"/>
<protein>
    <submittedName>
        <fullName evidence="2">Uncharacterized protein</fullName>
    </submittedName>
</protein>
<reference evidence="2 3" key="1">
    <citation type="submission" date="2011-02" db="EMBL/GenBank/DDBJ databases">
        <title>The Genome Sequence of Sphaeroforma arctica JP610.</title>
        <authorList>
            <consortium name="The Broad Institute Genome Sequencing Platform"/>
            <person name="Russ C."/>
            <person name="Cuomo C."/>
            <person name="Young S.K."/>
            <person name="Zeng Q."/>
            <person name="Gargeya S."/>
            <person name="Alvarado L."/>
            <person name="Berlin A."/>
            <person name="Chapman S.B."/>
            <person name="Chen Z."/>
            <person name="Freedman E."/>
            <person name="Gellesch M."/>
            <person name="Goldberg J."/>
            <person name="Griggs A."/>
            <person name="Gujja S."/>
            <person name="Heilman E."/>
            <person name="Heiman D."/>
            <person name="Howarth C."/>
            <person name="Mehta T."/>
            <person name="Neiman D."/>
            <person name="Pearson M."/>
            <person name="Roberts A."/>
            <person name="Saif S."/>
            <person name="Shea T."/>
            <person name="Shenoy N."/>
            <person name="Sisk P."/>
            <person name="Stolte C."/>
            <person name="Sykes S."/>
            <person name="White J."/>
            <person name="Yandava C."/>
            <person name="Burger G."/>
            <person name="Gray M.W."/>
            <person name="Holland P.W.H."/>
            <person name="King N."/>
            <person name="Lang F.B.F."/>
            <person name="Roger A.J."/>
            <person name="Ruiz-Trillo I."/>
            <person name="Haas B."/>
            <person name="Nusbaum C."/>
            <person name="Birren B."/>
        </authorList>
    </citation>
    <scope>NUCLEOTIDE SEQUENCE [LARGE SCALE GENOMIC DNA]</scope>
    <source>
        <strain evidence="2 3">JP610</strain>
    </source>
</reference>
<evidence type="ECO:0000256" key="1">
    <source>
        <dbReference type="SAM" id="MobiDB-lite"/>
    </source>
</evidence>
<dbReference type="EMBL" id="KQ242022">
    <property type="protein sequence ID" value="KNC81546.1"/>
    <property type="molecule type" value="Genomic_DNA"/>
</dbReference>
<dbReference type="Proteomes" id="UP000054560">
    <property type="component" value="Unassembled WGS sequence"/>
</dbReference>
<sequence>MERFCEVYNLFKNLEWYQVFARLQSTSKNKFTINTTTFNTTAINTTANNTTAGFPVILALISLVGVELLHCLCRIPLDAETIHLPYIISSVMGLTANSLYYTGQGLGYLGQQRIPPRNRHMPEYAPHSETYRSGYEGADSAQKHQGSGPGARTGTAS</sequence>
<organism evidence="2 3">
    <name type="scientific">Sphaeroforma arctica JP610</name>
    <dbReference type="NCBI Taxonomy" id="667725"/>
    <lineage>
        <taxon>Eukaryota</taxon>
        <taxon>Ichthyosporea</taxon>
        <taxon>Ichthyophonida</taxon>
        <taxon>Sphaeroforma</taxon>
    </lineage>
</organism>
<dbReference type="AlphaFoldDB" id="A0A0L0FYA8"/>
<dbReference type="GeneID" id="25906640"/>
<accession>A0A0L0FYA8</accession>
<evidence type="ECO:0000313" key="2">
    <source>
        <dbReference type="EMBL" id="KNC81546.1"/>
    </source>
</evidence>
<dbReference type="RefSeq" id="XP_014155448.1">
    <property type="nucleotide sequence ID" value="XM_014299973.1"/>
</dbReference>
<keyword evidence="3" id="KW-1185">Reference proteome</keyword>